<sequence length="213" mass="24630">MAFDLVQYFVEQINTQRPELLSQFSKEEKRHYISEINALTLGELITQWRANDKKAYQEITQPDELFIQEVARHLTTSKENKSTLPHTELESTTVAIFGLQLAELKQLHDTANHNLHSIRELLLGQVEHLAGMADDWVWSTNNLLELKGSKPFIEDEISLEASMKEFNDMVNQHSDHKQVEIIQSIPVWSKILEPIVALIILWFLYSMACNIFA</sequence>
<dbReference type="AlphaFoldDB" id="A0A1C3CZZ8"/>
<keyword evidence="2" id="KW-1185">Reference proteome</keyword>
<accession>A0A1C3CZZ8</accession>
<dbReference type="STRING" id="1891224.BBP83_14330"/>
<name>A0A1C3CZZ8_9GAMM</name>
<dbReference type="OrthoDB" id="6717066at2"/>
<comment type="caution">
    <text evidence="1">The sequence shown here is derived from an EMBL/GenBank/DDBJ whole genome shotgun (WGS) entry which is preliminary data.</text>
</comment>
<dbReference type="RefSeq" id="WP_068886071.1">
    <property type="nucleotide sequence ID" value="NZ_CBCRUU010000013.1"/>
</dbReference>
<proteinExistence type="predicted"/>
<evidence type="ECO:0000313" key="1">
    <source>
        <dbReference type="EMBL" id="ODA14147.1"/>
    </source>
</evidence>
<evidence type="ECO:0000313" key="2">
    <source>
        <dbReference type="Proteomes" id="UP000186553"/>
    </source>
</evidence>
<dbReference type="Proteomes" id="UP000186553">
    <property type="component" value="Unassembled WGS sequence"/>
</dbReference>
<reference evidence="1 2" key="1">
    <citation type="submission" date="2016-07" db="EMBL/GenBank/DDBJ databases">
        <title>Acinetobacter sp. ANC 4603.</title>
        <authorList>
            <person name="Radolfova-Krizova L."/>
            <person name="Nemec A."/>
        </authorList>
    </citation>
    <scope>NUCLEOTIDE SEQUENCE [LARGE SCALE GENOMIC DNA]</scope>
    <source>
        <strain evidence="1 2">ANC 4603</strain>
    </source>
</reference>
<gene>
    <name evidence="1" type="ORF">BBP83_14330</name>
</gene>
<dbReference type="EMBL" id="MBDL01000003">
    <property type="protein sequence ID" value="ODA14147.1"/>
    <property type="molecule type" value="Genomic_DNA"/>
</dbReference>
<organism evidence="1 2">
    <name type="scientific">Acinetobacter celticus</name>
    <dbReference type="NCBI Taxonomy" id="1891224"/>
    <lineage>
        <taxon>Bacteria</taxon>
        <taxon>Pseudomonadati</taxon>
        <taxon>Pseudomonadota</taxon>
        <taxon>Gammaproteobacteria</taxon>
        <taxon>Moraxellales</taxon>
        <taxon>Moraxellaceae</taxon>
        <taxon>Acinetobacter</taxon>
    </lineage>
</organism>
<protein>
    <submittedName>
        <fullName evidence="1">Uncharacterized protein</fullName>
    </submittedName>
</protein>